<protein>
    <recommendedName>
        <fullName evidence="2">Uridine phosphorylase</fullName>
        <ecNumber evidence="1">2.4.2.3</ecNumber>
    </recommendedName>
</protein>
<accession>A0ABW8T985</accession>
<dbReference type="EC" id="2.4.2.3" evidence="1"/>
<evidence type="ECO:0000313" key="6">
    <source>
        <dbReference type="Proteomes" id="UP001623591"/>
    </source>
</evidence>
<evidence type="ECO:0000259" key="4">
    <source>
        <dbReference type="Pfam" id="PF01048"/>
    </source>
</evidence>
<dbReference type="Pfam" id="PF01048">
    <property type="entry name" value="PNP_UDP_1"/>
    <property type="match status" value="1"/>
</dbReference>
<reference evidence="5 6" key="1">
    <citation type="submission" date="2024-11" db="EMBL/GenBank/DDBJ databases">
        <authorList>
            <person name="Heng Y.C."/>
            <person name="Lim A.C.H."/>
            <person name="Lee J.K.Y."/>
            <person name="Kittelmann S."/>
        </authorList>
    </citation>
    <scope>NUCLEOTIDE SEQUENCE [LARGE SCALE GENOMIC DNA]</scope>
    <source>
        <strain evidence="5 6">WILCCON 0185</strain>
    </source>
</reference>
<evidence type="ECO:0000256" key="2">
    <source>
        <dbReference type="ARBA" id="ARBA00021980"/>
    </source>
</evidence>
<sequence>MKLIDNFKFELPSICLITDDPYRVKMIAAHYLDKVEMFSEIRGQVGLKGEFNGIPLTVMSVGIGITSTMAYVTELYLRNPIKRIVYLGDCITSDPSLTVGTITYINKAFENTQCYYASKKLQQYTKIIKKKNNIIAKECITATNDNYFIEKRYTATQEANVLDFTTSALYKLNNNDADIEIISILNVCENFATSEILDEAVRQSGCHSAVLLALNTVIYNA</sequence>
<dbReference type="EMBL" id="JBJHZZ010000030">
    <property type="protein sequence ID" value="MFL0248747.1"/>
    <property type="molecule type" value="Genomic_DNA"/>
</dbReference>
<dbReference type="SUPFAM" id="SSF53167">
    <property type="entry name" value="Purine and uridine phosphorylases"/>
    <property type="match status" value="1"/>
</dbReference>
<comment type="catalytic activity">
    <reaction evidence="3">
        <text>uridine + phosphate = alpha-D-ribose 1-phosphate + uracil</text>
        <dbReference type="Rhea" id="RHEA:24388"/>
        <dbReference type="ChEBI" id="CHEBI:16704"/>
        <dbReference type="ChEBI" id="CHEBI:17568"/>
        <dbReference type="ChEBI" id="CHEBI:43474"/>
        <dbReference type="ChEBI" id="CHEBI:57720"/>
        <dbReference type="EC" id="2.4.2.3"/>
    </reaction>
</comment>
<evidence type="ECO:0000256" key="1">
    <source>
        <dbReference type="ARBA" id="ARBA00011888"/>
    </source>
</evidence>
<name>A0ABW8T985_9CLOT</name>
<feature type="domain" description="Nucleoside phosphorylase" evidence="4">
    <location>
        <begin position="14"/>
        <end position="109"/>
    </location>
</feature>
<dbReference type="RefSeq" id="WP_406771172.1">
    <property type="nucleotide sequence ID" value="NZ_JBJHZZ010000030.1"/>
</dbReference>
<dbReference type="Gene3D" id="3.40.50.1580">
    <property type="entry name" value="Nucleoside phosphorylase domain"/>
    <property type="match status" value="1"/>
</dbReference>
<proteinExistence type="predicted"/>
<comment type="caution">
    <text evidence="5">The sequence shown here is derived from an EMBL/GenBank/DDBJ whole genome shotgun (WGS) entry which is preliminary data.</text>
</comment>
<dbReference type="Proteomes" id="UP001623591">
    <property type="component" value="Unassembled WGS sequence"/>
</dbReference>
<dbReference type="InterPro" id="IPR035994">
    <property type="entry name" value="Nucleoside_phosphorylase_sf"/>
</dbReference>
<dbReference type="PANTHER" id="PTHR43691:SF11">
    <property type="entry name" value="FI09636P-RELATED"/>
    <property type="match status" value="1"/>
</dbReference>
<dbReference type="PANTHER" id="PTHR43691">
    <property type="entry name" value="URIDINE PHOSPHORYLASE"/>
    <property type="match status" value="1"/>
</dbReference>
<keyword evidence="6" id="KW-1185">Reference proteome</keyword>
<dbReference type="InterPro" id="IPR000845">
    <property type="entry name" value="Nucleoside_phosphorylase_d"/>
</dbReference>
<evidence type="ECO:0000313" key="5">
    <source>
        <dbReference type="EMBL" id="MFL0248747.1"/>
    </source>
</evidence>
<gene>
    <name evidence="5" type="ORF">ACJDUG_17540</name>
</gene>
<organism evidence="5 6">
    <name type="scientific">Candidatus Clostridium stratigraminis</name>
    <dbReference type="NCBI Taxonomy" id="3381661"/>
    <lineage>
        <taxon>Bacteria</taxon>
        <taxon>Bacillati</taxon>
        <taxon>Bacillota</taxon>
        <taxon>Clostridia</taxon>
        <taxon>Eubacteriales</taxon>
        <taxon>Clostridiaceae</taxon>
        <taxon>Clostridium</taxon>
    </lineage>
</organism>
<evidence type="ECO:0000256" key="3">
    <source>
        <dbReference type="ARBA" id="ARBA00048447"/>
    </source>
</evidence>